<dbReference type="RefSeq" id="WP_269445390.1">
    <property type="nucleotide sequence ID" value="NZ_CP097463.1"/>
</dbReference>
<dbReference type="PANTHER" id="PTHR11113">
    <property type="entry name" value="N-ACETYLGLUCOSAMINE-6-PHOSPHATE DEACETYLASE"/>
    <property type="match status" value="1"/>
</dbReference>
<evidence type="ECO:0000256" key="4">
    <source>
        <dbReference type="ARBA" id="ARBA00023277"/>
    </source>
</evidence>
<dbReference type="PIRSF" id="PIRSF038994">
    <property type="entry name" value="NagA"/>
    <property type="match status" value="1"/>
</dbReference>
<keyword evidence="4 5" id="KW-0119">Carbohydrate metabolism</keyword>
<accession>A0ABY7K2C7</accession>
<dbReference type="GO" id="GO:0008448">
    <property type="term" value="F:N-acetylglucosamine-6-phosphate deacetylase activity"/>
    <property type="evidence" value="ECO:0007669"/>
    <property type="project" value="UniProtKB-EC"/>
</dbReference>
<evidence type="ECO:0000313" key="8">
    <source>
        <dbReference type="Proteomes" id="UP001164693"/>
    </source>
</evidence>
<proteinExistence type="inferred from homology"/>
<dbReference type="InterPro" id="IPR032466">
    <property type="entry name" value="Metal_Hydrolase"/>
</dbReference>
<name>A0ABY7K2C7_9ACTN</name>
<keyword evidence="2" id="KW-0479">Metal-binding</keyword>
<keyword evidence="8" id="KW-1185">Reference proteome</keyword>
<reference evidence="7" key="1">
    <citation type="submission" date="2022-05" db="EMBL/GenBank/DDBJ databases">
        <title>Jatrophihabitans sp. SB3-54 whole genome sequence.</title>
        <authorList>
            <person name="Suh M.K."/>
            <person name="Eom M.K."/>
            <person name="Kim J.S."/>
            <person name="Kim H.S."/>
            <person name="Do H.E."/>
            <person name="Shin Y.K."/>
            <person name="Lee J.-S."/>
        </authorList>
    </citation>
    <scope>NUCLEOTIDE SEQUENCE</scope>
    <source>
        <strain evidence="7">SB3-54</strain>
    </source>
</reference>
<evidence type="ECO:0000256" key="1">
    <source>
        <dbReference type="ARBA" id="ARBA00010716"/>
    </source>
</evidence>
<dbReference type="Pfam" id="PF01979">
    <property type="entry name" value="Amidohydro_1"/>
    <property type="match status" value="1"/>
</dbReference>
<comment type="similarity">
    <text evidence="1 5">Belongs to the metallo-dependent hydrolases superfamily. NagA family.</text>
</comment>
<dbReference type="Proteomes" id="UP001164693">
    <property type="component" value="Chromosome"/>
</dbReference>
<dbReference type="NCBIfam" id="TIGR00221">
    <property type="entry name" value="nagA"/>
    <property type="match status" value="1"/>
</dbReference>
<dbReference type="PANTHER" id="PTHR11113:SF14">
    <property type="entry name" value="N-ACETYLGLUCOSAMINE-6-PHOSPHATE DEACETYLASE"/>
    <property type="match status" value="1"/>
</dbReference>
<dbReference type="InterPro" id="IPR003764">
    <property type="entry name" value="GlcNAc_6-P_deAcase"/>
</dbReference>
<dbReference type="EMBL" id="CP097463">
    <property type="protein sequence ID" value="WAX58849.1"/>
    <property type="molecule type" value="Genomic_DNA"/>
</dbReference>
<evidence type="ECO:0000256" key="2">
    <source>
        <dbReference type="ARBA" id="ARBA00022723"/>
    </source>
</evidence>
<dbReference type="InterPro" id="IPR006680">
    <property type="entry name" value="Amidohydro-rel"/>
</dbReference>
<sequence length="372" mass="37101">MTVLAGARVVTPDGVLEPGWVSIDGGRIAAVGAGAGPPGAEPVSGWLLPGFIDLHVHGGGGHDFTSSPADMAAGVEFHRRHGTTRALVSLMAGGIDAMCTQLGWAAELAGSGAILGAHLEGPFLASARCGAQNKAHLLAPDPLVLAKLLDAGQGTVRTVTIAPEVPGAIGVVEAIVAAGAVAAVGHTDATYEQASAAFAAGASLATHLFNAMGSMSQRAPGPAVAALDAGVYVELINDGVHVHEALVRLAARVAPSRLALITDAISATGVGDGHYTLGDQAVVVESGRARLAGDDRLRLAGSTLTMDVAVRRAVQSVGLSIEAAVAAASTNPARLLGLSGVCGAIAPGLAADLVLMDDDLQVQQVMRAGAWL</sequence>
<keyword evidence="3 5" id="KW-0378">Hydrolase</keyword>
<organism evidence="7 8">
    <name type="scientific">Jatrophihabitans cynanchi</name>
    <dbReference type="NCBI Taxonomy" id="2944128"/>
    <lineage>
        <taxon>Bacteria</taxon>
        <taxon>Bacillati</taxon>
        <taxon>Actinomycetota</taxon>
        <taxon>Actinomycetes</taxon>
        <taxon>Jatrophihabitantales</taxon>
        <taxon>Jatrophihabitantaceae</taxon>
        <taxon>Jatrophihabitans</taxon>
    </lineage>
</organism>
<dbReference type="CDD" id="cd00854">
    <property type="entry name" value="NagA"/>
    <property type="match status" value="1"/>
</dbReference>
<evidence type="ECO:0000259" key="6">
    <source>
        <dbReference type="Pfam" id="PF01979"/>
    </source>
</evidence>
<protein>
    <submittedName>
        <fullName evidence="7">N-acetylglucosamine-6-phosphate deacetylase</fullName>
        <ecNumber evidence="7">3.5.1.25</ecNumber>
    </submittedName>
</protein>
<dbReference type="SUPFAM" id="SSF51338">
    <property type="entry name" value="Composite domain of metallo-dependent hydrolases"/>
    <property type="match status" value="1"/>
</dbReference>
<dbReference type="SUPFAM" id="SSF51556">
    <property type="entry name" value="Metallo-dependent hydrolases"/>
    <property type="match status" value="1"/>
</dbReference>
<dbReference type="InterPro" id="IPR011059">
    <property type="entry name" value="Metal-dep_hydrolase_composite"/>
</dbReference>
<dbReference type="EC" id="3.5.1.25" evidence="7"/>
<evidence type="ECO:0000313" key="7">
    <source>
        <dbReference type="EMBL" id="WAX58849.1"/>
    </source>
</evidence>
<dbReference type="Gene3D" id="2.30.40.10">
    <property type="entry name" value="Urease, subunit C, domain 1"/>
    <property type="match status" value="1"/>
</dbReference>
<dbReference type="Gene3D" id="3.20.20.140">
    <property type="entry name" value="Metal-dependent hydrolases"/>
    <property type="match status" value="1"/>
</dbReference>
<evidence type="ECO:0000256" key="3">
    <source>
        <dbReference type="ARBA" id="ARBA00022801"/>
    </source>
</evidence>
<evidence type="ECO:0000256" key="5">
    <source>
        <dbReference type="PIRNR" id="PIRNR038994"/>
    </source>
</evidence>
<gene>
    <name evidence="7" type="primary">nagA</name>
    <name evidence="7" type="ORF">M6B22_08810</name>
</gene>
<feature type="domain" description="Amidohydrolase-related" evidence="6">
    <location>
        <begin position="47"/>
        <end position="371"/>
    </location>
</feature>